<evidence type="ECO:0000313" key="2">
    <source>
        <dbReference type="EMBL" id="RIB14236.1"/>
    </source>
</evidence>
<dbReference type="EMBL" id="QKWP01000850">
    <property type="protein sequence ID" value="RIB14236.1"/>
    <property type="molecule type" value="Genomic_DNA"/>
</dbReference>
<keyword evidence="1" id="KW-1133">Transmembrane helix</keyword>
<organism evidence="2 3">
    <name type="scientific">Gigaspora rosea</name>
    <dbReference type="NCBI Taxonomy" id="44941"/>
    <lineage>
        <taxon>Eukaryota</taxon>
        <taxon>Fungi</taxon>
        <taxon>Fungi incertae sedis</taxon>
        <taxon>Mucoromycota</taxon>
        <taxon>Glomeromycotina</taxon>
        <taxon>Glomeromycetes</taxon>
        <taxon>Diversisporales</taxon>
        <taxon>Gigasporaceae</taxon>
        <taxon>Gigaspora</taxon>
    </lineage>
</organism>
<evidence type="ECO:0000313" key="3">
    <source>
        <dbReference type="Proteomes" id="UP000266673"/>
    </source>
</evidence>
<gene>
    <name evidence="2" type="ORF">C2G38_2096432</name>
</gene>
<reference evidence="2 3" key="1">
    <citation type="submission" date="2018-06" db="EMBL/GenBank/DDBJ databases">
        <title>Comparative genomics reveals the genomic features of Rhizophagus irregularis, R. cerebriforme, R. diaphanum and Gigaspora rosea, and their symbiotic lifestyle signature.</title>
        <authorList>
            <person name="Morin E."/>
            <person name="San Clemente H."/>
            <person name="Chen E.C.H."/>
            <person name="De La Providencia I."/>
            <person name="Hainaut M."/>
            <person name="Kuo A."/>
            <person name="Kohler A."/>
            <person name="Murat C."/>
            <person name="Tang N."/>
            <person name="Roy S."/>
            <person name="Loubradou J."/>
            <person name="Henrissat B."/>
            <person name="Grigoriev I.V."/>
            <person name="Corradi N."/>
            <person name="Roux C."/>
            <person name="Martin F.M."/>
        </authorList>
    </citation>
    <scope>NUCLEOTIDE SEQUENCE [LARGE SCALE GENOMIC DNA]</scope>
    <source>
        <strain evidence="2 3">DAOM 194757</strain>
    </source>
</reference>
<comment type="caution">
    <text evidence="2">The sequence shown here is derived from an EMBL/GenBank/DDBJ whole genome shotgun (WGS) entry which is preliminary data.</text>
</comment>
<sequence>MNMMPSDIFSFNNLTVTKLKSQSFQYNKFLMNILNFSIVEFIILFCLNQLS</sequence>
<protein>
    <submittedName>
        <fullName evidence="2">Uncharacterized protein</fullName>
    </submittedName>
</protein>
<dbReference type="AlphaFoldDB" id="A0A397V4I9"/>
<accession>A0A397V4I9</accession>
<feature type="transmembrane region" description="Helical" evidence="1">
    <location>
        <begin position="29"/>
        <end position="47"/>
    </location>
</feature>
<keyword evidence="3" id="KW-1185">Reference proteome</keyword>
<keyword evidence="1" id="KW-0472">Membrane</keyword>
<evidence type="ECO:0000256" key="1">
    <source>
        <dbReference type="SAM" id="Phobius"/>
    </source>
</evidence>
<name>A0A397V4I9_9GLOM</name>
<keyword evidence="1" id="KW-0812">Transmembrane</keyword>
<proteinExistence type="predicted"/>
<dbReference type="Proteomes" id="UP000266673">
    <property type="component" value="Unassembled WGS sequence"/>
</dbReference>